<reference evidence="3 4" key="1">
    <citation type="submission" date="2018-11" db="EMBL/GenBank/DDBJ databases">
        <title>Gordonia insulae sp. nov., isolated from an island soil.</title>
        <authorList>
            <person name="Kim Y.S."/>
            <person name="Kim S.B."/>
        </authorList>
    </citation>
    <scope>NUCLEOTIDE SEQUENCE [LARGE SCALE GENOMIC DNA]</scope>
    <source>
        <strain evidence="3 4">MMS17-SY073</strain>
    </source>
</reference>
<dbReference type="EC" id="3.-.-.-" evidence="3"/>
<dbReference type="Gene3D" id="3.40.50.850">
    <property type="entry name" value="Isochorismatase-like"/>
    <property type="match status" value="1"/>
</dbReference>
<sequence>MSMTTLDPRTALIVIDLQRGIVGRELAPHPAREVIDRSVELVDRFRGHDLPIAFVTVEGRPPGRTDLGGGGPLDMSAGWSELIDEFRPTADDLVVTKYARSAFAGTGLADDLHERGVSQVVVVGIATGAGVESTARDAHEAGFHVTLPVDAMTDSDGARHQHSTSAVFPQIAETGSTAELLELLDATRR</sequence>
<dbReference type="InterPro" id="IPR000868">
    <property type="entry name" value="Isochorismatase-like_dom"/>
</dbReference>
<gene>
    <name evidence="3" type="primary">yecD_1</name>
    <name evidence="3" type="ORF">D7316_01513</name>
</gene>
<proteinExistence type="predicted"/>
<protein>
    <submittedName>
        <fullName evidence="3">Isochorismatase family protein YecD</fullName>
        <ecNumber evidence="3">3.-.-.-</ecNumber>
    </submittedName>
</protein>
<feature type="domain" description="Isochorismatase-like" evidence="2">
    <location>
        <begin position="10"/>
        <end position="179"/>
    </location>
</feature>
<dbReference type="OrthoDB" id="3174612at2"/>
<dbReference type="GO" id="GO:0016787">
    <property type="term" value="F:hydrolase activity"/>
    <property type="evidence" value="ECO:0007669"/>
    <property type="project" value="UniProtKB-KW"/>
</dbReference>
<dbReference type="EMBL" id="CP033972">
    <property type="protein sequence ID" value="AZG44921.1"/>
    <property type="molecule type" value="Genomic_DNA"/>
</dbReference>
<evidence type="ECO:0000313" key="4">
    <source>
        <dbReference type="Proteomes" id="UP000271469"/>
    </source>
</evidence>
<dbReference type="InterPro" id="IPR036380">
    <property type="entry name" value="Isochorismatase-like_sf"/>
</dbReference>
<keyword evidence="1 3" id="KW-0378">Hydrolase</keyword>
<dbReference type="SUPFAM" id="SSF52499">
    <property type="entry name" value="Isochorismatase-like hydrolases"/>
    <property type="match status" value="1"/>
</dbReference>
<dbReference type="PANTHER" id="PTHR43540:SF7">
    <property type="entry name" value="ISOCHORISMATASE FAMILY PROTEIN YECD"/>
    <property type="match status" value="1"/>
</dbReference>
<dbReference type="Pfam" id="PF00857">
    <property type="entry name" value="Isochorismatase"/>
    <property type="match status" value="1"/>
</dbReference>
<dbReference type="KEGG" id="gom:D7316_01513"/>
<name>A0A3G8JIJ9_9ACTN</name>
<evidence type="ECO:0000313" key="3">
    <source>
        <dbReference type="EMBL" id="AZG44921.1"/>
    </source>
</evidence>
<evidence type="ECO:0000259" key="2">
    <source>
        <dbReference type="Pfam" id="PF00857"/>
    </source>
</evidence>
<accession>A0A3G8JIJ9</accession>
<keyword evidence="4" id="KW-1185">Reference proteome</keyword>
<organism evidence="3 4">
    <name type="scientific">Gordonia insulae</name>
    <dbReference type="NCBI Taxonomy" id="2420509"/>
    <lineage>
        <taxon>Bacteria</taxon>
        <taxon>Bacillati</taxon>
        <taxon>Actinomycetota</taxon>
        <taxon>Actinomycetes</taxon>
        <taxon>Mycobacteriales</taxon>
        <taxon>Gordoniaceae</taxon>
        <taxon>Gordonia</taxon>
    </lineage>
</organism>
<dbReference type="PANTHER" id="PTHR43540">
    <property type="entry name" value="PEROXYUREIDOACRYLATE/UREIDOACRYLATE AMIDOHYDROLASE-RELATED"/>
    <property type="match status" value="1"/>
</dbReference>
<dbReference type="AlphaFoldDB" id="A0A3G8JIJ9"/>
<dbReference type="Proteomes" id="UP000271469">
    <property type="component" value="Chromosome"/>
</dbReference>
<dbReference type="InterPro" id="IPR050272">
    <property type="entry name" value="Isochorismatase-like_hydrls"/>
</dbReference>
<evidence type="ECO:0000256" key="1">
    <source>
        <dbReference type="ARBA" id="ARBA00022801"/>
    </source>
</evidence>
<dbReference type="CDD" id="cd00431">
    <property type="entry name" value="cysteine_hydrolases"/>
    <property type="match status" value="1"/>
</dbReference>